<dbReference type="GO" id="GO:0044611">
    <property type="term" value="C:nuclear pore inner ring"/>
    <property type="evidence" value="ECO:0007669"/>
    <property type="project" value="TreeGrafter"/>
</dbReference>
<dbReference type="Proteomes" id="UP000594262">
    <property type="component" value="Unplaced"/>
</dbReference>
<sequence>MATADGGMWIPFKDILSIIETAIVHRKSEVYAELDEILTKHRAVFVNLLKNPGKNTAQREQVKKSSTVGLKLNEESNSITLKESTIHDVLLLSNALNLNEFSCVELILAAELQSPNFPGISDPAICALLYHDGRRSILAALKLLLTARPGVTWTLELDDRILELVTKFTENVISNGIVSVILNLMKDLSLPEELKKLEDAHALSDGKHKNMITELITEQQLLLGDCLFATACQHPLDKSDCEKLFNHLKLIAPNTADGSLDAVTMRVLFSLLANFNCDILDLAVENIEDTQYQQLPYFKDKIYFTSMHKTLLRPDDNLWQTSGIKETIKFCWSIFLRTCSTHPDLSDFEEIFEDDEEIMSSVVANGVFHFLRKSVLESSKFYSEEYFVKIMHSFITSLIVKFPMKIKDWRNSGDENARIVEAHLFEGMEPPRGLSHDFKDFMDLISSLYKRDTHGLHLNCEYWIPPEPLGGAFSPHPVRKQQQALDQKKLMLNKFVRLAGDILMQTLYVSYLNMLASLSNNEQAATYCFRLLSRNERTGNLSLSWDHFFNSLKQYYMSLRSTPDAPDHRLHMHRHQEISPEELEGLESVLSLIKCVAENNESVRIAFCENQSWLPVASLLGLVCCSVPPSLKGLLLETLAAFAKSPEVAVSLWHSLEAAQVLQTIETNGPKSGIAVELLEIESRNEAYPQTLGFTKLVDILTDIAVPATLGAGSRIPGFHPYLTFLTENVFLTFKTRAYQDTREKWRVGSQVLKILLKILKEYNPQPDHFTERFVEVQGINLGKASKPSGFQLMLCLLNDTPVFRMLLSVIDDVAQQLERFVINEELKSSLEEIAGYCMAILEQVLEKQPVFLELSKHHMSSMIVSPLDELLLSVNPRTGRPDYLCMIARYMTYANIQASISLSVVKIIKLACEGLRVQKEIVELLAQNAVQSKELLVGFAEHLEVPDPELHENVEEFTMDENEEQSNEKQDLVRQNIVQLLTNTLNQPSVNIAQFLLGFDTRQSLARTNLQDPGVRGFPKTCLHSIITILNRGVSATCGPDARLLTPKLSESLYRLMYQLCAHQEIGGAVRRYLRTNTDFYMKHIQALPFLPTDGTELDLDEIQYFRLANQQSWFLKTVAIDLRVVATSRMRSALQQLLGALYSEQAAPDLLQGGGDVTQRTLEATQMTVGDSLSRTMLGSAFRFGSDEKSLILSLLSSVSFTQRYPPNIELQFFDYGAVEQIITSCEELDEMGTPLCDVRKLYKVLMGEINNSQLVVGASQKQEILKEVKGVLKHAVDRNLVRESFHSKRNAFDAWRQVVEITFAVCPADMIPVDKKQAILMEILNQLMPRITDEDALPELASAVAGTVLSLMANFWFTCTQIDSMKNPNEISVISMETVCAIFPGLVEGIIAVGSGQARTRANLYGAFLYYIQIGQMYNSITKEGEEEGGIFGKQNKETWETKTMQTLYKYGDSFLDIVAKDMCQGTCIARMMAMSTMDAIASLDWKHKYLMLMTSRGYLRVLVDQLLEEDAELQSVLSLQPQSMKPLYLFESKMSFLAKVASTDYGAQTLLQFGLISRLTECQFLDFHVEKPTLLTNTNTMAYTHSEDPFLPSLLERYSKIFSSFARLILAFLSSVGIQHQVAISQIQNLVMNHEDLFNTILNDSGESHSMTSLKQLSLAIAIVSLLPITDKRDDAWEMLTEEQRAWRSFMNRIHRLMLSLLNKYSITACKKIMNQTLQAENLDSSMITSPSANQMSVTALETQNALLQIRSRVLTFCKNVISSQGLSGPYARVMFAPSFTDNVGQETRLITGKPVSKKQLPNLSLIVGDLKSCPSQLSKCLDHLKVLDRKIDSLQDLPSEELREIISQESESERLPFHQRQVVALRILRKLRELRQNEANLLSYIIEHSVYILWRHIDYYYLHCVPTDGSFMVSDTSRSNHSRARHLNATDSSFSSPLRSTTSAVTATLSANQSRLDQTLPTAVDKDEINDLKAETPKILTDKLWQSILEADKVHVSSRSRLSFLSSLVRRLQSIVKLNS</sequence>
<dbReference type="Pfam" id="PF11894">
    <property type="entry name" value="Nup192"/>
    <property type="match status" value="1"/>
</dbReference>
<evidence type="ECO:0000256" key="3">
    <source>
        <dbReference type="ARBA" id="ARBA00022448"/>
    </source>
</evidence>
<evidence type="ECO:0000256" key="4">
    <source>
        <dbReference type="ARBA" id="ARBA00023242"/>
    </source>
</evidence>
<comment type="subcellular location">
    <subcellularLocation>
        <location evidence="1">Nucleus</location>
    </subcellularLocation>
</comment>
<evidence type="ECO:0000313" key="5">
    <source>
        <dbReference type="EnsemblMetazoa" id="CLYHEMP006369.1"/>
    </source>
</evidence>
<organism evidence="5 6">
    <name type="scientific">Clytia hemisphaerica</name>
    <dbReference type="NCBI Taxonomy" id="252671"/>
    <lineage>
        <taxon>Eukaryota</taxon>
        <taxon>Metazoa</taxon>
        <taxon>Cnidaria</taxon>
        <taxon>Hydrozoa</taxon>
        <taxon>Hydroidolina</taxon>
        <taxon>Leptothecata</taxon>
        <taxon>Obeliida</taxon>
        <taxon>Clytiidae</taxon>
        <taxon>Clytia</taxon>
    </lineage>
</organism>
<dbReference type="InterPro" id="IPR021827">
    <property type="entry name" value="Nup186/Nup192/Nup205"/>
</dbReference>
<reference evidence="5" key="1">
    <citation type="submission" date="2021-01" db="UniProtKB">
        <authorList>
            <consortium name="EnsemblMetazoa"/>
        </authorList>
    </citation>
    <scope>IDENTIFICATION</scope>
</reference>
<keyword evidence="3" id="KW-0813">Transport</keyword>
<dbReference type="PANTHER" id="PTHR31344:SF0">
    <property type="entry name" value="NUCLEAR PORE COMPLEX PROTEIN NUP205"/>
    <property type="match status" value="1"/>
</dbReference>
<proteinExistence type="inferred from homology"/>
<dbReference type="OrthoDB" id="2019644at2759"/>
<keyword evidence="4" id="KW-0539">Nucleus</keyword>
<evidence type="ECO:0008006" key="7">
    <source>
        <dbReference type="Google" id="ProtNLM"/>
    </source>
</evidence>
<evidence type="ECO:0000256" key="2">
    <source>
        <dbReference type="ARBA" id="ARBA00005892"/>
    </source>
</evidence>
<keyword evidence="6" id="KW-1185">Reference proteome</keyword>
<name>A0A7M5V9U6_9CNID</name>
<evidence type="ECO:0000256" key="1">
    <source>
        <dbReference type="ARBA" id="ARBA00004123"/>
    </source>
</evidence>
<evidence type="ECO:0000313" key="6">
    <source>
        <dbReference type="Proteomes" id="UP000594262"/>
    </source>
</evidence>
<dbReference type="GeneID" id="136808250"/>
<accession>A0A7M5V9U6</accession>
<dbReference type="GO" id="GO:0006999">
    <property type="term" value="P:nuclear pore organization"/>
    <property type="evidence" value="ECO:0007669"/>
    <property type="project" value="TreeGrafter"/>
</dbReference>
<dbReference type="EnsemblMetazoa" id="CLYHEMT006369.1">
    <property type="protein sequence ID" value="CLYHEMP006369.1"/>
    <property type="gene ID" value="CLYHEMG006369"/>
</dbReference>
<dbReference type="GO" id="GO:0017056">
    <property type="term" value="F:structural constituent of nuclear pore"/>
    <property type="evidence" value="ECO:0007669"/>
    <property type="project" value="TreeGrafter"/>
</dbReference>
<dbReference type="PANTHER" id="PTHR31344">
    <property type="entry name" value="NUCLEAR PORE COMPLEX PROTEIN NUP205"/>
    <property type="match status" value="1"/>
</dbReference>
<comment type="similarity">
    <text evidence="2">Belongs to the NUP186/NUP192/NUP205 family.</text>
</comment>
<protein>
    <recommendedName>
        <fullName evidence="7">Nuclear pore complex protein Nup205</fullName>
    </recommendedName>
</protein>
<dbReference type="RefSeq" id="XP_066920891.1">
    <property type="nucleotide sequence ID" value="XM_067064790.1"/>
</dbReference>